<evidence type="ECO:0000256" key="4">
    <source>
        <dbReference type="ARBA" id="ARBA00023110"/>
    </source>
</evidence>
<dbReference type="PANTHER" id="PTHR30560">
    <property type="entry name" value="TRIGGER FACTOR CHAPERONE AND PEPTIDYL-PROLYL CIS/TRANS ISOMERASE"/>
    <property type="match status" value="1"/>
</dbReference>
<dbReference type="InterPro" id="IPR005215">
    <property type="entry name" value="Trig_fac"/>
</dbReference>
<name>A0A0F9JXM1_9ZZZZ</name>
<dbReference type="InterPro" id="IPR008880">
    <property type="entry name" value="Trigger_fac_C"/>
</dbReference>
<dbReference type="Pfam" id="PF00254">
    <property type="entry name" value="FKBP_C"/>
    <property type="match status" value="1"/>
</dbReference>
<dbReference type="InterPro" id="IPR046357">
    <property type="entry name" value="PPIase_dom_sf"/>
</dbReference>
<dbReference type="AlphaFoldDB" id="A0A0F9JXM1"/>
<dbReference type="InterPro" id="IPR037041">
    <property type="entry name" value="Trigger_fac_C_sf"/>
</dbReference>
<feature type="domain" description="Trigger factor C-terminal" evidence="10">
    <location>
        <begin position="264"/>
        <end position="424"/>
    </location>
</feature>
<keyword evidence="5" id="KW-0143">Chaperone</keyword>
<comment type="caution">
    <text evidence="11">The sequence shown here is derived from an EMBL/GenBank/DDBJ whole genome shotgun (WGS) entry which is preliminary data.</text>
</comment>
<dbReference type="HAMAP" id="MF_00303">
    <property type="entry name" value="Trigger_factor_Tig"/>
    <property type="match status" value="1"/>
</dbReference>
<comment type="similarity">
    <text evidence="2">Belongs to the FKBP-type PPIase family. Tig subfamily.</text>
</comment>
<organism evidence="11">
    <name type="scientific">marine sediment metagenome</name>
    <dbReference type="NCBI Taxonomy" id="412755"/>
    <lineage>
        <taxon>unclassified sequences</taxon>
        <taxon>metagenomes</taxon>
        <taxon>ecological metagenomes</taxon>
    </lineage>
</organism>
<accession>A0A0F9JXM1</accession>
<dbReference type="InterPro" id="IPR008881">
    <property type="entry name" value="Trigger_fac_ribosome-bd_bac"/>
</dbReference>
<comment type="catalytic activity">
    <reaction evidence="1">
        <text>[protein]-peptidylproline (omega=180) = [protein]-peptidylproline (omega=0)</text>
        <dbReference type="Rhea" id="RHEA:16237"/>
        <dbReference type="Rhea" id="RHEA-COMP:10747"/>
        <dbReference type="Rhea" id="RHEA-COMP:10748"/>
        <dbReference type="ChEBI" id="CHEBI:83833"/>
        <dbReference type="ChEBI" id="CHEBI:83834"/>
        <dbReference type="EC" id="5.2.1.8"/>
    </reaction>
</comment>
<feature type="domain" description="Trigger factor ribosome-binding bacterial" evidence="9">
    <location>
        <begin position="1"/>
        <end position="145"/>
    </location>
</feature>
<dbReference type="PANTHER" id="PTHR30560:SF3">
    <property type="entry name" value="TRIGGER FACTOR-LIKE PROTEIN TIG, CHLOROPLASTIC"/>
    <property type="match status" value="1"/>
</dbReference>
<dbReference type="SUPFAM" id="SSF102735">
    <property type="entry name" value="Trigger factor ribosome-binding domain"/>
    <property type="match status" value="1"/>
</dbReference>
<dbReference type="EC" id="5.2.1.8" evidence="3"/>
<dbReference type="EMBL" id="LAZR01009136">
    <property type="protein sequence ID" value="KKM74463.1"/>
    <property type="molecule type" value="Genomic_DNA"/>
</dbReference>
<dbReference type="GO" id="GO:0043335">
    <property type="term" value="P:protein unfolding"/>
    <property type="evidence" value="ECO:0007669"/>
    <property type="project" value="TreeGrafter"/>
</dbReference>
<evidence type="ECO:0000256" key="7">
    <source>
        <dbReference type="SAM" id="Coils"/>
    </source>
</evidence>
<evidence type="ECO:0000256" key="2">
    <source>
        <dbReference type="ARBA" id="ARBA00005464"/>
    </source>
</evidence>
<feature type="coiled-coil region" evidence="7">
    <location>
        <begin position="309"/>
        <end position="336"/>
    </location>
</feature>
<evidence type="ECO:0000256" key="1">
    <source>
        <dbReference type="ARBA" id="ARBA00000971"/>
    </source>
</evidence>
<dbReference type="Gene3D" id="1.10.3120.10">
    <property type="entry name" value="Trigger factor, C-terminal domain"/>
    <property type="match status" value="1"/>
</dbReference>
<proteinExistence type="inferred from homology"/>
<dbReference type="InterPro" id="IPR001179">
    <property type="entry name" value="PPIase_FKBP_dom"/>
</dbReference>
<dbReference type="NCBIfam" id="TIGR00115">
    <property type="entry name" value="tig"/>
    <property type="match status" value="1"/>
</dbReference>
<evidence type="ECO:0000256" key="3">
    <source>
        <dbReference type="ARBA" id="ARBA00013194"/>
    </source>
</evidence>
<dbReference type="Gene3D" id="3.10.50.40">
    <property type="match status" value="1"/>
</dbReference>
<evidence type="ECO:0000259" key="10">
    <source>
        <dbReference type="Pfam" id="PF05698"/>
    </source>
</evidence>
<dbReference type="GO" id="GO:0003755">
    <property type="term" value="F:peptidyl-prolyl cis-trans isomerase activity"/>
    <property type="evidence" value="ECO:0007669"/>
    <property type="project" value="UniProtKB-KW"/>
</dbReference>
<keyword evidence="4" id="KW-0697">Rotamase</keyword>
<evidence type="ECO:0000259" key="9">
    <source>
        <dbReference type="Pfam" id="PF05697"/>
    </source>
</evidence>
<dbReference type="InterPro" id="IPR027304">
    <property type="entry name" value="Trigger_fact/SurA_dom_sf"/>
</dbReference>
<dbReference type="Pfam" id="PF05697">
    <property type="entry name" value="Trigger_N"/>
    <property type="match status" value="1"/>
</dbReference>
<keyword evidence="6" id="KW-0413">Isomerase</keyword>
<evidence type="ECO:0000313" key="11">
    <source>
        <dbReference type="EMBL" id="KKM74463.1"/>
    </source>
</evidence>
<dbReference type="InterPro" id="IPR036611">
    <property type="entry name" value="Trigger_fac_ribosome-bd_sf"/>
</dbReference>
<evidence type="ECO:0000256" key="6">
    <source>
        <dbReference type="ARBA" id="ARBA00023235"/>
    </source>
</evidence>
<evidence type="ECO:0000259" key="8">
    <source>
        <dbReference type="Pfam" id="PF00254"/>
    </source>
</evidence>
<dbReference type="GO" id="GO:0015031">
    <property type="term" value="P:protein transport"/>
    <property type="evidence" value="ECO:0007669"/>
    <property type="project" value="InterPro"/>
</dbReference>
<keyword evidence="7" id="KW-0175">Coiled coil</keyword>
<feature type="domain" description="PPIase FKBP-type" evidence="8">
    <location>
        <begin position="158"/>
        <end position="240"/>
    </location>
</feature>
<reference evidence="11" key="1">
    <citation type="journal article" date="2015" name="Nature">
        <title>Complex archaea that bridge the gap between prokaryotes and eukaryotes.</title>
        <authorList>
            <person name="Spang A."/>
            <person name="Saw J.H."/>
            <person name="Jorgensen S.L."/>
            <person name="Zaremba-Niedzwiedzka K."/>
            <person name="Martijn J."/>
            <person name="Lind A.E."/>
            <person name="van Eijk R."/>
            <person name="Schleper C."/>
            <person name="Guy L."/>
            <person name="Ettema T.J."/>
        </authorList>
    </citation>
    <scope>NUCLEOTIDE SEQUENCE</scope>
</reference>
<dbReference type="Gene3D" id="3.30.70.1050">
    <property type="entry name" value="Trigger factor ribosome-binding domain"/>
    <property type="match status" value="1"/>
</dbReference>
<dbReference type="GO" id="GO:0044183">
    <property type="term" value="F:protein folding chaperone"/>
    <property type="evidence" value="ECO:0007669"/>
    <property type="project" value="TreeGrafter"/>
</dbReference>
<dbReference type="GO" id="GO:0051083">
    <property type="term" value="P:'de novo' cotranslational protein folding"/>
    <property type="evidence" value="ECO:0007669"/>
    <property type="project" value="TreeGrafter"/>
</dbReference>
<evidence type="ECO:0000256" key="5">
    <source>
        <dbReference type="ARBA" id="ARBA00023186"/>
    </source>
</evidence>
<sequence length="432" mass="50978">MQVAIEKKEGTEITFKVEIAKERVEEELSQAFRRVVKDVKVDGFRKGKVPRKIFERRFGEAVVREEVIKKIYPEIYKKIIEEHKLVPIIEPTLEIVQFSTDKPLILKIDLVDKPEVTLGKYKGIKIAKKEISVSAKEIETTLKQLQQQHTRYVPLEKKRKVEENDWVVLDFQVFQQGKLLPDQTQKDFLFKIGSSAFPTSFSQGLLGLKTGEEKDLKVQLPSSHPQKDFAGKEFTFKVLLKELRKEEVPLLDNEFAKNLKFDDLEALKKHIQDELQKSKENWEERRLKKEIIEKAVNDSKVKVPPSLIERRVEERIKELKSKIEEQGADFEDYLKKEKLSEEKLRRRLYEEIKREFSTFFIMEGIIEREKIEVEEKEIDERLKKSVNGELKEEKLARIKKNLDSRGELNTIKARMREEKVINLLYQEARISK</sequence>
<dbReference type="GO" id="GO:0043022">
    <property type="term" value="F:ribosome binding"/>
    <property type="evidence" value="ECO:0007669"/>
    <property type="project" value="TreeGrafter"/>
</dbReference>
<protein>
    <recommendedName>
        <fullName evidence="3">peptidylprolyl isomerase</fullName>
        <ecNumber evidence="3">5.2.1.8</ecNumber>
    </recommendedName>
</protein>
<dbReference type="PIRSF" id="PIRSF003095">
    <property type="entry name" value="Trigger_factor"/>
    <property type="match status" value="1"/>
</dbReference>
<dbReference type="SUPFAM" id="SSF54534">
    <property type="entry name" value="FKBP-like"/>
    <property type="match status" value="1"/>
</dbReference>
<gene>
    <name evidence="11" type="ORF">LCGC14_1400050</name>
</gene>
<dbReference type="Pfam" id="PF05698">
    <property type="entry name" value="Trigger_C"/>
    <property type="match status" value="1"/>
</dbReference>
<dbReference type="SUPFAM" id="SSF109998">
    <property type="entry name" value="Triger factor/SurA peptide-binding domain-like"/>
    <property type="match status" value="1"/>
</dbReference>